<dbReference type="GO" id="GO:0006508">
    <property type="term" value="P:proteolysis"/>
    <property type="evidence" value="ECO:0007669"/>
    <property type="project" value="UniProtKB-KW"/>
</dbReference>
<feature type="domain" description="Integrase catalytic" evidence="9">
    <location>
        <begin position="450"/>
        <end position="541"/>
    </location>
</feature>
<reference evidence="10 11" key="1">
    <citation type="journal article" date="2019" name="Sci. Rep.">
        <title>Comparative genomics of chytrid fungi reveal insights into the obligate biotrophic and pathogenic lifestyle of Synchytrium endobioticum.</title>
        <authorList>
            <person name="van de Vossenberg B.T.L.H."/>
            <person name="Warris S."/>
            <person name="Nguyen H.D.T."/>
            <person name="van Gent-Pelzer M.P.E."/>
            <person name="Joly D.L."/>
            <person name="van de Geest H.C."/>
            <person name="Bonants P.J.M."/>
            <person name="Smith D.S."/>
            <person name="Levesque C.A."/>
            <person name="van der Lee T.A.J."/>
        </authorList>
    </citation>
    <scope>NUCLEOTIDE SEQUENCE [LARGE SCALE GENOMIC DNA]</scope>
    <source>
        <strain evidence="10 11">LEV6574</strain>
    </source>
</reference>
<dbReference type="GO" id="GO:0004190">
    <property type="term" value="F:aspartic-type endopeptidase activity"/>
    <property type="evidence" value="ECO:0007669"/>
    <property type="project" value="UniProtKB-KW"/>
</dbReference>
<evidence type="ECO:0000256" key="1">
    <source>
        <dbReference type="ARBA" id="ARBA00022578"/>
    </source>
</evidence>
<evidence type="ECO:0000256" key="5">
    <source>
        <dbReference type="ARBA" id="ARBA00022801"/>
    </source>
</evidence>
<dbReference type="Proteomes" id="UP000320475">
    <property type="component" value="Unassembled WGS sequence"/>
</dbReference>
<dbReference type="EMBL" id="QEAM01000099">
    <property type="protein sequence ID" value="TPX46619.1"/>
    <property type="molecule type" value="Genomic_DNA"/>
</dbReference>
<evidence type="ECO:0000313" key="10">
    <source>
        <dbReference type="EMBL" id="TPX46619.1"/>
    </source>
</evidence>
<dbReference type="SUPFAM" id="SSF56672">
    <property type="entry name" value="DNA/RNA polymerases"/>
    <property type="match status" value="1"/>
</dbReference>
<dbReference type="PANTHER" id="PTHR42648:SF31">
    <property type="entry name" value="RNA-DIRECTED DNA POLYMERASE"/>
    <property type="match status" value="1"/>
</dbReference>
<evidence type="ECO:0000256" key="3">
    <source>
        <dbReference type="ARBA" id="ARBA00022723"/>
    </source>
</evidence>
<dbReference type="OrthoDB" id="7691805at2759"/>
<organism evidence="10 11">
    <name type="scientific">Synchytrium endobioticum</name>
    <dbReference type="NCBI Taxonomy" id="286115"/>
    <lineage>
        <taxon>Eukaryota</taxon>
        <taxon>Fungi</taxon>
        <taxon>Fungi incertae sedis</taxon>
        <taxon>Chytridiomycota</taxon>
        <taxon>Chytridiomycota incertae sedis</taxon>
        <taxon>Chytridiomycetes</taxon>
        <taxon>Synchytriales</taxon>
        <taxon>Synchytriaceae</taxon>
        <taxon>Synchytrium</taxon>
    </lineage>
</organism>
<comment type="catalytic activity">
    <reaction evidence="7">
        <text>DNA(n) + a 2'-deoxyribonucleoside 5'-triphosphate = DNA(n+1) + diphosphate</text>
        <dbReference type="Rhea" id="RHEA:22508"/>
        <dbReference type="Rhea" id="RHEA-COMP:17339"/>
        <dbReference type="Rhea" id="RHEA-COMP:17340"/>
        <dbReference type="ChEBI" id="CHEBI:33019"/>
        <dbReference type="ChEBI" id="CHEBI:61560"/>
        <dbReference type="ChEBI" id="CHEBI:173112"/>
        <dbReference type="EC" id="2.7.7.7"/>
    </reaction>
</comment>
<gene>
    <name evidence="10" type="ORF">SeLEV6574_g03127</name>
</gene>
<feature type="region of interest" description="Disordered" evidence="8">
    <location>
        <begin position="666"/>
        <end position="696"/>
    </location>
</feature>
<dbReference type="PANTHER" id="PTHR42648">
    <property type="entry name" value="TRANSPOSASE, PUTATIVE-RELATED"/>
    <property type="match status" value="1"/>
</dbReference>
<keyword evidence="2" id="KW-0645">Protease</keyword>
<evidence type="ECO:0000256" key="6">
    <source>
        <dbReference type="ARBA" id="ARBA00048173"/>
    </source>
</evidence>
<evidence type="ECO:0000256" key="4">
    <source>
        <dbReference type="ARBA" id="ARBA00022750"/>
    </source>
</evidence>
<dbReference type="SUPFAM" id="SSF53098">
    <property type="entry name" value="Ribonuclease H-like"/>
    <property type="match status" value="1"/>
</dbReference>
<dbReference type="GO" id="GO:0015074">
    <property type="term" value="P:DNA integration"/>
    <property type="evidence" value="ECO:0007669"/>
    <property type="project" value="InterPro"/>
</dbReference>
<dbReference type="GO" id="GO:0003964">
    <property type="term" value="F:RNA-directed DNA polymerase activity"/>
    <property type="evidence" value="ECO:0007669"/>
    <property type="project" value="UniProtKB-EC"/>
</dbReference>
<dbReference type="InterPro" id="IPR054722">
    <property type="entry name" value="PolX-like_BBD"/>
</dbReference>
<keyword evidence="4" id="KW-0064">Aspartyl protease</keyword>
<dbReference type="PROSITE" id="PS50994">
    <property type="entry name" value="INTEGRASE"/>
    <property type="match status" value="1"/>
</dbReference>
<dbReference type="GO" id="GO:0003676">
    <property type="term" value="F:nucleic acid binding"/>
    <property type="evidence" value="ECO:0007669"/>
    <property type="project" value="InterPro"/>
</dbReference>
<protein>
    <submittedName>
        <fullName evidence="10">DNA-directed DNA polymerase</fullName>
    </submittedName>
</protein>
<dbReference type="InterPro" id="IPR036397">
    <property type="entry name" value="RNaseH_sf"/>
</dbReference>
<feature type="compositionally biased region" description="Basic and acidic residues" evidence="8">
    <location>
        <begin position="667"/>
        <end position="676"/>
    </location>
</feature>
<dbReference type="VEuPathDB" id="FungiDB:SeMB42_g02956"/>
<evidence type="ECO:0000256" key="7">
    <source>
        <dbReference type="ARBA" id="ARBA00049244"/>
    </source>
</evidence>
<dbReference type="Pfam" id="PF07727">
    <property type="entry name" value="RVT_2"/>
    <property type="match status" value="1"/>
</dbReference>
<dbReference type="GO" id="GO:0005634">
    <property type="term" value="C:nucleus"/>
    <property type="evidence" value="ECO:0007669"/>
    <property type="project" value="UniProtKB-ARBA"/>
</dbReference>
<dbReference type="CDD" id="cd09272">
    <property type="entry name" value="RNase_HI_RT_Ty1"/>
    <property type="match status" value="1"/>
</dbReference>
<name>A0A507D514_9FUNG</name>
<dbReference type="Gene3D" id="3.30.420.10">
    <property type="entry name" value="Ribonuclease H-like superfamily/Ribonuclease H"/>
    <property type="match status" value="1"/>
</dbReference>
<evidence type="ECO:0000313" key="11">
    <source>
        <dbReference type="Proteomes" id="UP000320475"/>
    </source>
</evidence>
<keyword evidence="3" id="KW-0479">Metal-binding</keyword>
<dbReference type="InterPro" id="IPR012337">
    <property type="entry name" value="RNaseH-like_sf"/>
</dbReference>
<dbReference type="Pfam" id="PF25597">
    <property type="entry name" value="SH3_retrovirus"/>
    <property type="match status" value="1"/>
</dbReference>
<dbReference type="GO" id="GO:0046872">
    <property type="term" value="F:metal ion binding"/>
    <property type="evidence" value="ECO:0007669"/>
    <property type="project" value="UniProtKB-KW"/>
</dbReference>
<evidence type="ECO:0000259" key="9">
    <source>
        <dbReference type="PROSITE" id="PS50994"/>
    </source>
</evidence>
<dbReference type="InterPro" id="IPR043502">
    <property type="entry name" value="DNA/RNA_pol_sf"/>
</dbReference>
<evidence type="ECO:0000256" key="2">
    <source>
        <dbReference type="ARBA" id="ARBA00022670"/>
    </source>
</evidence>
<keyword evidence="1" id="KW-0815">Transposition</keyword>
<dbReference type="GO" id="GO:0003887">
    <property type="term" value="F:DNA-directed DNA polymerase activity"/>
    <property type="evidence" value="ECO:0007669"/>
    <property type="project" value="UniProtKB-KW"/>
</dbReference>
<dbReference type="Pfam" id="PF22936">
    <property type="entry name" value="Pol_BBD"/>
    <property type="match status" value="1"/>
</dbReference>
<comment type="caution">
    <text evidence="10">The sequence shown here is derived from an EMBL/GenBank/DDBJ whole genome shotgun (WGS) entry which is preliminary data.</text>
</comment>
<keyword evidence="5" id="KW-0378">Hydrolase</keyword>
<dbReference type="GO" id="GO:0032196">
    <property type="term" value="P:transposition"/>
    <property type="evidence" value="ECO:0007669"/>
    <property type="project" value="UniProtKB-KW"/>
</dbReference>
<evidence type="ECO:0000256" key="8">
    <source>
        <dbReference type="SAM" id="MobiDB-lite"/>
    </source>
</evidence>
<dbReference type="InterPro" id="IPR001584">
    <property type="entry name" value="Integrase_cat-core"/>
</dbReference>
<dbReference type="InterPro" id="IPR057670">
    <property type="entry name" value="SH3_retrovirus"/>
</dbReference>
<dbReference type="InterPro" id="IPR039537">
    <property type="entry name" value="Retrotran_Ty1/copia-like"/>
</dbReference>
<dbReference type="InterPro" id="IPR013103">
    <property type="entry name" value="RVT_2"/>
</dbReference>
<proteinExistence type="predicted"/>
<keyword evidence="10" id="KW-0239">DNA-directed DNA polymerase</keyword>
<accession>A0A507D514</accession>
<keyword evidence="10" id="KW-0548">Nucleotidyltransferase</keyword>
<comment type="catalytic activity">
    <reaction evidence="6">
        <text>DNA(n) + a 2'-deoxyribonucleoside 5'-triphosphate = DNA(n+1) + diphosphate</text>
        <dbReference type="Rhea" id="RHEA:22508"/>
        <dbReference type="Rhea" id="RHEA-COMP:17339"/>
        <dbReference type="Rhea" id="RHEA-COMP:17340"/>
        <dbReference type="ChEBI" id="CHEBI:33019"/>
        <dbReference type="ChEBI" id="CHEBI:61560"/>
        <dbReference type="ChEBI" id="CHEBI:173112"/>
        <dbReference type="EC" id="2.7.7.49"/>
    </reaction>
</comment>
<dbReference type="AlphaFoldDB" id="A0A507D514"/>
<sequence>MSTTDSNRIQISLPLFDGKPDGVSFTRWADIVEDYLGGYETLADILTGTTVKPIATDANTAASLIWQRKDKLIKAALRTSLINNDLATSHITKEATSHDVWQALKRVYEPSTVTSLYSKLYEWLTEATTRSVADVESTGTKLKQRETSIVTIFKELAKGEDDPIPFVIKTLSCLIYVNGWPTELSSLATFIRTQEKLDLDHLIAQAKAEASNRSPGTPQGSALIATLPNGHFASAMSRNTSSSSRQTASLAITPRHSDYATDLCFILDSGATCHMSENKKAFATYRPYHKIIEGIGGKILHAVGIGTIIGSIVSNSISYPITLHEVLYIPELGCNLLSTTKLRRFGNITMGSETTSFHVGENSPAITVHTPSNLLLIHMVLVDSAFAADTATASIWHSRMGHASSSRMKATSRATSNNITTNIWEYDCKDDVCVRAKLSRSNIPRTRDHPTSKPFELIHSDLMEWDVRSNGGFKYVLSLLEDYSKVVWIVLLKSKADVAIQYKRFIEMVKTQFGTTIKAIQTDMGTEFVNKQLERYNRTLKEMANSLRFAAKLSSSCKTPYEFLYGHPPDISHLRVFGCIAYYKDHHTKMSDPVGIPAMFLGYQGNGDGRIIKGYRLYDFNRRRLVFSRDVVFQESVMYLDRFPSIETNAALQSSNGTFEIISSSEEVTHSEHPDLVGEESESEDDNNSLIPPPSLVLSEIPEEHEVDGDPDEEAIPIISAPPQRTSHRCRKSNQDPAYFYPSQGKTASERISQTLASSINLPKTYKQAIKMEESLCWMGAMMSEKTSLDVNQTWELTPRPTNQTVIPNSIISMSTPLSVLLNNEIDTDVYIEQPEGFVDPEFPNHVLKLKKAIYGLKQAPRLWSETYASALKRVGYTQVQSDSCIFVRRSKHGSVYLEVFVDDTLVAAPKECITSIKHELMSLFSMKDLGEAEYFLGMEIQRDRVARTITITQRKYIQDMLEKFHFAEWNPSPLPVTMHEKIASRGPQEPPCDNNLYRSMVGSLLYASNMTRPDIATPVALAGQYVVDPAERHLVAVKKILRYLAGTKDHGLVLGGRTAPLELSAFVDADYNNDVDDRRSRSGVLVFLGNSPIIWSSRKQHCNVISTTEAEIPATNCNFNLRG</sequence>
<keyword evidence="10" id="KW-0808">Transferase</keyword>
<feature type="compositionally biased region" description="Acidic residues" evidence="8">
    <location>
        <begin position="677"/>
        <end position="687"/>
    </location>
</feature>